<organism evidence="1">
    <name type="scientific">Arundo donax</name>
    <name type="common">Giant reed</name>
    <name type="synonym">Donax arundinaceus</name>
    <dbReference type="NCBI Taxonomy" id="35708"/>
    <lineage>
        <taxon>Eukaryota</taxon>
        <taxon>Viridiplantae</taxon>
        <taxon>Streptophyta</taxon>
        <taxon>Embryophyta</taxon>
        <taxon>Tracheophyta</taxon>
        <taxon>Spermatophyta</taxon>
        <taxon>Magnoliopsida</taxon>
        <taxon>Liliopsida</taxon>
        <taxon>Poales</taxon>
        <taxon>Poaceae</taxon>
        <taxon>PACMAD clade</taxon>
        <taxon>Arundinoideae</taxon>
        <taxon>Arundineae</taxon>
        <taxon>Arundo</taxon>
    </lineage>
</organism>
<name>A0A0A9BHC4_ARUDO</name>
<protein>
    <submittedName>
        <fullName evidence="1">Uncharacterized protein</fullName>
    </submittedName>
</protein>
<reference evidence="1" key="1">
    <citation type="submission" date="2014-09" db="EMBL/GenBank/DDBJ databases">
        <authorList>
            <person name="Magalhaes I.L.F."/>
            <person name="Oliveira U."/>
            <person name="Santos F.R."/>
            <person name="Vidigal T.H.D.A."/>
            <person name="Brescovit A.D."/>
            <person name="Santos A.J."/>
        </authorList>
    </citation>
    <scope>NUCLEOTIDE SEQUENCE</scope>
    <source>
        <tissue evidence="1">Shoot tissue taken approximately 20 cm above the soil surface</tissue>
    </source>
</reference>
<dbReference type="EMBL" id="GBRH01239213">
    <property type="protein sequence ID" value="JAD58682.1"/>
    <property type="molecule type" value="Transcribed_RNA"/>
</dbReference>
<reference evidence="1" key="2">
    <citation type="journal article" date="2015" name="Data Brief">
        <title>Shoot transcriptome of the giant reed, Arundo donax.</title>
        <authorList>
            <person name="Barrero R.A."/>
            <person name="Guerrero F.D."/>
            <person name="Moolhuijzen P."/>
            <person name="Goolsby J.A."/>
            <person name="Tidwell J."/>
            <person name="Bellgard S.E."/>
            <person name="Bellgard M.I."/>
        </authorList>
    </citation>
    <scope>NUCLEOTIDE SEQUENCE</scope>
    <source>
        <tissue evidence="1">Shoot tissue taken approximately 20 cm above the soil surface</tissue>
    </source>
</reference>
<dbReference type="AlphaFoldDB" id="A0A0A9BHC4"/>
<evidence type="ECO:0000313" key="1">
    <source>
        <dbReference type="EMBL" id="JAD58682.1"/>
    </source>
</evidence>
<accession>A0A0A9BHC4</accession>
<sequence>MRHPLRLLHIPKRSLKNLQLLNIE</sequence>
<proteinExistence type="predicted"/>